<proteinExistence type="predicted"/>
<gene>
    <name evidence="1" type="ORF">OK18_14570</name>
</gene>
<organism evidence="1 2">
    <name type="scientific">Chryseobacterium gallinarum</name>
    <dbReference type="NCBI Taxonomy" id="1324352"/>
    <lineage>
        <taxon>Bacteria</taxon>
        <taxon>Pseudomonadati</taxon>
        <taxon>Bacteroidota</taxon>
        <taxon>Flavobacteriia</taxon>
        <taxon>Flavobacteriales</taxon>
        <taxon>Weeksellaceae</taxon>
        <taxon>Chryseobacterium group</taxon>
        <taxon>Chryseobacterium</taxon>
    </lineage>
</organism>
<name>A0A0G3M9G0_CHRGL</name>
<dbReference type="EMBL" id="CP009928">
    <property type="protein sequence ID" value="AKK73662.1"/>
    <property type="molecule type" value="Genomic_DNA"/>
</dbReference>
<evidence type="ECO:0000313" key="2">
    <source>
        <dbReference type="Proteomes" id="UP000035213"/>
    </source>
</evidence>
<evidence type="ECO:0000313" key="1">
    <source>
        <dbReference type="EMBL" id="AKK73662.1"/>
    </source>
</evidence>
<dbReference type="RefSeq" id="WP_053328448.1">
    <property type="nucleotide sequence ID" value="NZ_CP009928.1"/>
</dbReference>
<accession>A0A0G3M9G0</accession>
<dbReference type="PATRIC" id="fig|1324352.5.peg.3037"/>
<dbReference type="STRING" id="1324352.OK18_14570"/>
<dbReference type="KEGG" id="cgn:OK18_14570"/>
<dbReference type="OrthoDB" id="1451224at2"/>
<protein>
    <submittedName>
        <fullName evidence="1">Uncharacterized protein</fullName>
    </submittedName>
</protein>
<dbReference type="Proteomes" id="UP000035213">
    <property type="component" value="Chromosome"/>
</dbReference>
<sequence>MTKFVHNNFTIECDSAEVISRKIMPGVYVDFESIGKCLTYKCSRNSEATILKELDPKERKINEYSALDLNSKLECEKLFVAIERKKPYRITKVNHSHRHNAQTFTTDAFTYAKITQQLVNIPLLDPEQPICLIENKQK</sequence>
<reference evidence="1 2" key="1">
    <citation type="submission" date="2014-11" db="EMBL/GenBank/DDBJ databases">
        <authorList>
            <person name="Park G.-S."/>
            <person name="Hong S.-J."/>
            <person name="Jung B.K."/>
            <person name="Khan A.R."/>
            <person name="Kwak Y."/>
            <person name="Shin J.-H."/>
        </authorList>
    </citation>
    <scope>NUCLEOTIDE SEQUENCE [LARGE SCALE GENOMIC DNA]</scope>
    <source>
        <strain evidence="1 2">DSM 27622</strain>
    </source>
</reference>
<dbReference type="AlphaFoldDB" id="A0A0G3M9G0"/>